<sequence length="471" mass="49467">MSVDTTKGVLGDATIGELEAGLRGTVVRPGDASYDEARTIWNAAHDKHPALVVRCAGTADVLRAVEFARSQDLLVAVRGGAHSIAGFSTCDGGIVIDLSGMRGAVVDPRRRRAVAQAGLTWGDLDHETQAFGLAVTGGLVSSTGIAGFTLGGGVGWLLRRHGLASDNLTAAEVVTADGRVVRADEREHSELFWALRGGGGNFGVVTSLEYALHPVGPQVLAGLIVYPLDQARQVVTRWRELIADMPDELTTLLDLTTAPPVPFLPSEVHGTRVVVLAGMYAGAPAAGEAAVAALRALGTPIADVLGPMPYAGMQSLLDPLWTAGAHNYFTSAFIEPTDAAVDALLRQHLRTPTPSSELHLHQLGGAFARVPAGATAFSQRRASVLCNVIARAPGAAGFEDHVAWARGAREEIAVHGGGSMYVNFTGDAGADKVRASYPGEVHERLVRVKDAYDPTNLFRLNQNIRPSAAAR</sequence>
<dbReference type="GO" id="GO:0071949">
    <property type="term" value="F:FAD binding"/>
    <property type="evidence" value="ECO:0007669"/>
    <property type="project" value="InterPro"/>
</dbReference>
<dbReference type="Pfam" id="PF01565">
    <property type="entry name" value="FAD_binding_4"/>
    <property type="match status" value="1"/>
</dbReference>
<dbReference type="KEGG" id="sdd:D9753_34110"/>
<comment type="cofactor">
    <cofactor evidence="1">
        <name>FAD</name>
        <dbReference type="ChEBI" id="CHEBI:57692"/>
    </cofactor>
</comment>
<organism evidence="7 8">
    <name type="scientific">Streptomyces dangxiongensis</name>
    <dbReference type="NCBI Taxonomy" id="1442032"/>
    <lineage>
        <taxon>Bacteria</taxon>
        <taxon>Bacillati</taxon>
        <taxon>Actinomycetota</taxon>
        <taxon>Actinomycetes</taxon>
        <taxon>Kitasatosporales</taxon>
        <taxon>Streptomycetaceae</taxon>
        <taxon>Streptomyces</taxon>
    </lineage>
</organism>
<comment type="similarity">
    <text evidence="2">Belongs to the oxygen-dependent FAD-linked oxidoreductase family.</text>
</comment>
<keyword evidence="5" id="KW-0560">Oxidoreductase</keyword>
<proteinExistence type="inferred from homology"/>
<dbReference type="InterPro" id="IPR016169">
    <property type="entry name" value="FAD-bd_PCMH_sub2"/>
</dbReference>
<accession>A0A3G2JNS9</accession>
<dbReference type="Gene3D" id="3.30.43.10">
    <property type="entry name" value="Uridine Diphospho-n-acetylenolpyruvylglucosamine Reductase, domain 2"/>
    <property type="match status" value="1"/>
</dbReference>
<dbReference type="InterPro" id="IPR036318">
    <property type="entry name" value="FAD-bd_PCMH-like_sf"/>
</dbReference>
<dbReference type="RefSeq" id="WP_121790511.1">
    <property type="nucleotide sequence ID" value="NZ_CP033073.1"/>
</dbReference>
<dbReference type="AlphaFoldDB" id="A0A3G2JNS9"/>
<dbReference type="InterPro" id="IPR050416">
    <property type="entry name" value="FAD-linked_Oxidoreductase"/>
</dbReference>
<dbReference type="InterPro" id="IPR016166">
    <property type="entry name" value="FAD-bd_PCMH"/>
</dbReference>
<gene>
    <name evidence="7" type="ORF">D9753_34110</name>
</gene>
<dbReference type="SUPFAM" id="SSF56176">
    <property type="entry name" value="FAD-binding/transporter-associated domain-like"/>
    <property type="match status" value="1"/>
</dbReference>
<reference evidence="7 8" key="1">
    <citation type="submission" date="2018-10" db="EMBL/GenBank/DDBJ databases">
        <title>The genome of Streptomyces dangxiongensis Z022.</title>
        <authorList>
            <person name="Zhang B."/>
        </authorList>
    </citation>
    <scope>NUCLEOTIDE SEQUENCE [LARGE SCALE GENOMIC DNA]</scope>
    <source>
        <strain evidence="7 8">Z022</strain>
    </source>
</reference>
<name>A0A3G2JNS9_9ACTN</name>
<evidence type="ECO:0000313" key="8">
    <source>
        <dbReference type="Proteomes" id="UP000268329"/>
    </source>
</evidence>
<evidence type="ECO:0000256" key="1">
    <source>
        <dbReference type="ARBA" id="ARBA00001974"/>
    </source>
</evidence>
<dbReference type="OrthoDB" id="9775082at2"/>
<keyword evidence="4" id="KW-0274">FAD</keyword>
<evidence type="ECO:0000256" key="4">
    <source>
        <dbReference type="ARBA" id="ARBA00022827"/>
    </source>
</evidence>
<evidence type="ECO:0000259" key="6">
    <source>
        <dbReference type="PROSITE" id="PS51387"/>
    </source>
</evidence>
<dbReference type="InterPro" id="IPR012951">
    <property type="entry name" value="BBE"/>
</dbReference>
<dbReference type="EMBL" id="CP033073">
    <property type="protein sequence ID" value="AYN43085.1"/>
    <property type="molecule type" value="Genomic_DNA"/>
</dbReference>
<dbReference type="Proteomes" id="UP000268329">
    <property type="component" value="Chromosome"/>
</dbReference>
<evidence type="ECO:0000256" key="5">
    <source>
        <dbReference type="ARBA" id="ARBA00023002"/>
    </source>
</evidence>
<dbReference type="InterPro" id="IPR006094">
    <property type="entry name" value="Oxid_FAD_bind_N"/>
</dbReference>
<dbReference type="PANTHER" id="PTHR42973:SF39">
    <property type="entry name" value="FAD-BINDING PCMH-TYPE DOMAIN-CONTAINING PROTEIN"/>
    <property type="match status" value="1"/>
</dbReference>
<dbReference type="Pfam" id="PF08031">
    <property type="entry name" value="BBE"/>
    <property type="match status" value="1"/>
</dbReference>
<dbReference type="Gene3D" id="3.30.465.10">
    <property type="match status" value="1"/>
</dbReference>
<dbReference type="InterPro" id="IPR016167">
    <property type="entry name" value="FAD-bd_PCMH_sub1"/>
</dbReference>
<evidence type="ECO:0000256" key="2">
    <source>
        <dbReference type="ARBA" id="ARBA00005466"/>
    </source>
</evidence>
<dbReference type="GO" id="GO:0016491">
    <property type="term" value="F:oxidoreductase activity"/>
    <property type="evidence" value="ECO:0007669"/>
    <property type="project" value="UniProtKB-KW"/>
</dbReference>
<dbReference type="PROSITE" id="PS51387">
    <property type="entry name" value="FAD_PCMH"/>
    <property type="match status" value="1"/>
</dbReference>
<protein>
    <submittedName>
        <fullName evidence="7">FAD-binding oxidoreductase</fullName>
    </submittedName>
</protein>
<keyword evidence="8" id="KW-1185">Reference proteome</keyword>
<feature type="domain" description="FAD-binding PCMH-type" evidence="6">
    <location>
        <begin position="45"/>
        <end position="215"/>
    </location>
</feature>
<dbReference type="Gene3D" id="3.40.462.20">
    <property type="match status" value="1"/>
</dbReference>
<evidence type="ECO:0000256" key="3">
    <source>
        <dbReference type="ARBA" id="ARBA00022630"/>
    </source>
</evidence>
<dbReference type="PANTHER" id="PTHR42973">
    <property type="entry name" value="BINDING OXIDOREDUCTASE, PUTATIVE (AFU_ORTHOLOGUE AFUA_1G17690)-RELATED"/>
    <property type="match status" value="1"/>
</dbReference>
<keyword evidence="3" id="KW-0285">Flavoprotein</keyword>
<evidence type="ECO:0000313" key="7">
    <source>
        <dbReference type="EMBL" id="AYN43085.1"/>
    </source>
</evidence>